<dbReference type="Gene3D" id="3.30.1360.200">
    <property type="match status" value="1"/>
</dbReference>
<dbReference type="InterPro" id="IPR005665">
    <property type="entry name" value="SecF_bac"/>
</dbReference>
<sequence>MRNKGAIRLLAIVFALVSLYQLTFTYVTKSVEKTAQEYGAGDNDKEQAYLDSIRGEGVYNFLWIKDYSYKECKELELNLGLDLKGGMNVTMEVSVVDIIKAMANNSKDETFVAAIAKAKAMQKDSQKEFVALFGEAFKSINPTAQLSSPDIFGTLELKDKIKFGATNAEVLKVIKKEADAAIDNTFNILRSRIDRFGVAQPNIQKADVSGRIIIELPGIKDAARVRKLLQGTASLEFWETYSANEVTEYLNAANEKLAAINALAEPTEDAVETVAEEVKEEAKGEDVALLDKIEETATDSVTDLDAKEIAKKYPLFSVLNPTQRGSSKAVVGMSHIKDTARVNQILAMPAVKSVMPRNLKFFWGVKSIDEGGNVFELFAIKVTSRDGKAPLDGDAVASARDQIDQNNAQAEVSMSMTGEGAKVWARLTKDNVNRAIAIVLDGYVYSAPNVISEIKGGQSSISGDFSITEAKDLANILKSGKLPAPAHIIADEVVGPSLGQESIQKGMWSFIIAFCLVLVYMFFFYSKGAGLTANVALIANLFFIFGILASLGAVLTLPGIAGIVLTIGMSVDANVLIYERIQEELKSGKGLSLAISDGYKNAYSAIIDGNITTLLTGIILYLFGEGPIKGFATTLVIGIFSSLFAAIFITRLILEASLKKNRNITFTTKFTDGWLRNSAIKFLEKRKIFYVISGIAILVSIGSLATRSLNQGIDFTGGRTYVVAFDQEVSVADISKSLETVFGHHPEVKTFGGDSQVKITTRYKIEEDGIEVDDEVEELLYTGLKPYLTDGTTKADFLSNNRKMSQKVGPTIADDIRQSAVWSILFALIVIFLYIMIRFSNWQYGLGAIAALAHDSIIVLGIFSLFYGRLPFSLEVDQAFIAAILTVVGYSINDTVVVFDRIREYIGLHPKRDRAEVVNSALNSTLRRTFSTSLSTMVVLLAIFIFGGTSIQGFTFALLVGVMVGTYSSLFIATPIAFDTSLRLQKAVAKKK</sequence>
<dbReference type="InterPro" id="IPR048631">
    <property type="entry name" value="SecD_1st"/>
</dbReference>
<evidence type="ECO:0000259" key="11">
    <source>
        <dbReference type="Pfam" id="PF02355"/>
    </source>
</evidence>
<dbReference type="NCBIfam" id="TIGR00966">
    <property type="entry name" value="transloc_SecF"/>
    <property type="match status" value="1"/>
</dbReference>
<keyword evidence="2 9" id="KW-0813">Transport</keyword>
<keyword evidence="7 9" id="KW-0811">Translocation</keyword>
<dbReference type="OrthoDB" id="9805019at2"/>
<gene>
    <name evidence="9" type="primary">secD</name>
    <name evidence="10" type="synonym">secF</name>
    <name evidence="14" type="ORF">ALGA_2102</name>
</gene>
<feature type="transmembrane region" description="Helical" evidence="9">
    <location>
        <begin position="602"/>
        <end position="624"/>
    </location>
</feature>
<dbReference type="Gene3D" id="3.30.70.3220">
    <property type="match status" value="1"/>
</dbReference>
<proteinExistence type="inferred from homology"/>
<comment type="similarity">
    <text evidence="9">Belongs to the SecD/SecF family. SecD subfamily.</text>
</comment>
<keyword evidence="15" id="KW-1185">Reference proteome</keyword>
<dbReference type="InterPro" id="IPR022645">
    <property type="entry name" value="SecD/SecF_bac"/>
</dbReference>
<name>A0A1Y1CJD3_9BACT</name>
<keyword evidence="8 9" id="KW-0472">Membrane</keyword>
<evidence type="ECO:0000313" key="14">
    <source>
        <dbReference type="EMBL" id="BAX80445.1"/>
    </source>
</evidence>
<comment type="similarity">
    <text evidence="10">Belongs to the SecD/SecF family. SecF subfamily.</text>
</comment>
<evidence type="ECO:0000256" key="8">
    <source>
        <dbReference type="ARBA" id="ARBA00023136"/>
    </source>
</evidence>
<feature type="domain" description="SecDF P1 head subdomain" evidence="13">
    <location>
        <begin position="388"/>
        <end position="484"/>
    </location>
</feature>
<dbReference type="Pfam" id="PF02355">
    <property type="entry name" value="SecD_SecF_C"/>
    <property type="match status" value="2"/>
</dbReference>
<dbReference type="GO" id="GO:0005886">
    <property type="term" value="C:plasma membrane"/>
    <property type="evidence" value="ECO:0007669"/>
    <property type="project" value="UniProtKB-SubCell"/>
</dbReference>
<evidence type="ECO:0000256" key="10">
    <source>
        <dbReference type="HAMAP-Rule" id="MF_01464"/>
    </source>
</evidence>
<feature type="transmembrane region" description="Helical" evidence="9">
    <location>
        <begin position="820"/>
        <end position="837"/>
    </location>
</feature>
<protein>
    <recommendedName>
        <fullName evidence="9 10">Multifunctional fusion protein</fullName>
    </recommendedName>
    <domain>
        <recommendedName>
            <fullName evidence="9">Protein translocase subunit SecD</fullName>
        </recommendedName>
    </domain>
    <domain>
        <recommendedName>
            <fullName evidence="10">Protein-export membrane protein SecF</fullName>
        </recommendedName>
    </domain>
</protein>
<dbReference type="GO" id="GO:0006605">
    <property type="term" value="P:protein targeting"/>
    <property type="evidence" value="ECO:0007669"/>
    <property type="project" value="UniProtKB-UniRule"/>
</dbReference>
<dbReference type="InterPro" id="IPR048634">
    <property type="entry name" value="SecD_SecF_C"/>
</dbReference>
<dbReference type="Gene3D" id="1.20.1640.10">
    <property type="entry name" value="Multidrug efflux transporter AcrB transmembrane domain"/>
    <property type="match status" value="2"/>
</dbReference>
<evidence type="ECO:0000256" key="4">
    <source>
        <dbReference type="ARBA" id="ARBA00022692"/>
    </source>
</evidence>
<evidence type="ECO:0000259" key="12">
    <source>
        <dbReference type="Pfam" id="PF21760"/>
    </source>
</evidence>
<feature type="transmembrane region" description="Helical" evidence="9">
    <location>
        <begin position="954"/>
        <end position="978"/>
    </location>
</feature>
<comment type="caution">
    <text evidence="9">Lacks conserved residue(s) required for the propagation of feature annotation.</text>
</comment>
<feature type="transmembrane region" description="Helical" evidence="9">
    <location>
        <begin position="844"/>
        <end position="867"/>
    </location>
</feature>
<dbReference type="NCBIfam" id="NF009585">
    <property type="entry name" value="PRK13024.1-5"/>
    <property type="match status" value="1"/>
</dbReference>
<feature type="transmembrane region" description="Helical" evidence="9">
    <location>
        <begin position="688"/>
        <end position="706"/>
    </location>
</feature>
<dbReference type="FunFam" id="1.20.1640.10:FF:000004">
    <property type="entry name" value="Protein translocase subunit SecD"/>
    <property type="match status" value="1"/>
</dbReference>
<dbReference type="InterPro" id="IPR022646">
    <property type="entry name" value="SecD/SecF_CS"/>
</dbReference>
<dbReference type="PANTHER" id="PTHR30081:SF1">
    <property type="entry name" value="PROTEIN TRANSLOCASE SUBUNIT SECD"/>
    <property type="match status" value="1"/>
</dbReference>
<reference evidence="14 15" key="1">
    <citation type="journal article" date="2018" name="Mar. Genomics">
        <title>Complete genome sequence of Marinifilaceae bacterium strain SPP2, isolated from the Antarctic marine sediment.</title>
        <authorList>
            <person name="Watanabe M."/>
            <person name="Kojima H."/>
            <person name="Fukui M."/>
        </authorList>
    </citation>
    <scope>NUCLEOTIDE SEQUENCE [LARGE SCALE GENOMIC DNA]</scope>
    <source>
        <strain evidence="14 15">SPP2</strain>
    </source>
</reference>
<feature type="transmembrane region" description="Helical" evidence="9">
    <location>
        <begin position="560"/>
        <end position="581"/>
    </location>
</feature>
<evidence type="ECO:0000256" key="9">
    <source>
        <dbReference type="HAMAP-Rule" id="MF_01463"/>
    </source>
</evidence>
<keyword evidence="5 9" id="KW-0653">Protein transport</keyword>
<dbReference type="GO" id="GO:0065002">
    <property type="term" value="P:intracellular protein transmembrane transport"/>
    <property type="evidence" value="ECO:0007669"/>
    <property type="project" value="UniProtKB-UniRule"/>
</dbReference>
<feature type="domain" description="Protein translocase subunit SecDF P1" evidence="12">
    <location>
        <begin position="183"/>
        <end position="239"/>
    </location>
</feature>
<comment type="subunit">
    <text evidence="9">Forms a complex with SecF. Part of the essential Sec protein translocation apparatus which comprises SecA, SecYEG and auxiliary proteins SecDF. Other proteins may also be involved.</text>
</comment>
<reference evidence="15" key="2">
    <citation type="journal article" date="2020" name="Antonie Van Leeuwenhoek">
        <title>Labilibaculum antarcticum sp. nov., a novel facultative anaerobic, psychrotorelant bacterium isolated from marine sediment of Antarctica.</title>
        <authorList>
            <person name="Watanabe M."/>
            <person name="Kojima H."/>
            <person name="Fukui M."/>
        </authorList>
    </citation>
    <scope>NUCLEOTIDE SEQUENCE [LARGE SCALE GENOMIC DNA]</scope>
    <source>
        <strain evidence="15">SPP2</strain>
    </source>
</reference>
<dbReference type="InterPro" id="IPR054384">
    <property type="entry name" value="SecDF_P1_head"/>
</dbReference>
<evidence type="ECO:0000256" key="1">
    <source>
        <dbReference type="ARBA" id="ARBA00004651"/>
    </source>
</evidence>
<evidence type="ECO:0000256" key="2">
    <source>
        <dbReference type="ARBA" id="ARBA00022448"/>
    </source>
</evidence>
<evidence type="ECO:0000256" key="3">
    <source>
        <dbReference type="ARBA" id="ARBA00022475"/>
    </source>
</evidence>
<comment type="function">
    <text evidence="9">Part of the Sec protein translocase complex. Interacts with the SecYEG preprotein conducting channel. SecDF uses the proton motive force (PMF) to complete protein translocation after the ATP-dependent function of SecA.</text>
</comment>
<dbReference type="HAMAP" id="MF_01463_B">
    <property type="entry name" value="SecD_B"/>
    <property type="match status" value="1"/>
</dbReference>
<dbReference type="AlphaFoldDB" id="A0A1Y1CJD3"/>
<keyword evidence="3 9" id="KW-1003">Cell membrane</keyword>
<evidence type="ECO:0000313" key="15">
    <source>
        <dbReference type="Proteomes" id="UP000218267"/>
    </source>
</evidence>
<dbReference type="Pfam" id="PF21760">
    <property type="entry name" value="SecD_1st"/>
    <property type="match status" value="1"/>
</dbReference>
<feature type="domain" description="Protein export membrane protein SecD/SecF C-terminal" evidence="11">
    <location>
        <begin position="799"/>
        <end position="979"/>
    </location>
</feature>
<dbReference type="NCBIfam" id="TIGR00916">
    <property type="entry name" value="2A0604s01"/>
    <property type="match status" value="2"/>
</dbReference>
<dbReference type="Proteomes" id="UP000218267">
    <property type="component" value="Chromosome"/>
</dbReference>
<dbReference type="GO" id="GO:0015450">
    <property type="term" value="F:protein-transporting ATPase activity"/>
    <property type="evidence" value="ECO:0007669"/>
    <property type="project" value="InterPro"/>
</dbReference>
<dbReference type="InterPro" id="IPR005791">
    <property type="entry name" value="SecD"/>
</dbReference>
<dbReference type="SUPFAM" id="SSF82866">
    <property type="entry name" value="Multidrug efflux transporter AcrB transmembrane domain"/>
    <property type="match status" value="2"/>
</dbReference>
<accession>A0A1Y1CJD3</accession>
<dbReference type="HAMAP" id="MF_01464_B">
    <property type="entry name" value="SecF_B"/>
    <property type="match status" value="1"/>
</dbReference>
<keyword evidence="4 9" id="KW-0812">Transmembrane</keyword>
<feature type="transmembrane region" description="Helical" evidence="9">
    <location>
        <begin position="930"/>
        <end position="948"/>
    </location>
</feature>
<dbReference type="KEGG" id="mbas:ALGA_2102"/>
<dbReference type="RefSeq" id="WP_096429297.1">
    <property type="nucleotide sequence ID" value="NZ_AP018042.1"/>
</dbReference>
<dbReference type="InterPro" id="IPR022813">
    <property type="entry name" value="SecD/SecF_arch_bac"/>
</dbReference>
<feature type="transmembrane region" description="Helical" evidence="9">
    <location>
        <begin position="630"/>
        <end position="654"/>
    </location>
</feature>
<keyword evidence="6 9" id="KW-1133">Transmembrane helix</keyword>
<feature type="domain" description="Protein export membrane protein SecD/SecF C-terminal" evidence="11">
    <location>
        <begin position="486"/>
        <end position="655"/>
    </location>
</feature>
<feature type="transmembrane region" description="Helical" evidence="9">
    <location>
        <begin position="537"/>
        <end position="554"/>
    </location>
</feature>
<feature type="transmembrane region" description="Helical" evidence="9">
    <location>
        <begin position="879"/>
        <end position="899"/>
    </location>
</feature>
<organism evidence="14 15">
    <name type="scientific">Labilibaculum antarcticum</name>
    <dbReference type="NCBI Taxonomy" id="1717717"/>
    <lineage>
        <taxon>Bacteria</taxon>
        <taxon>Pseudomonadati</taxon>
        <taxon>Bacteroidota</taxon>
        <taxon>Bacteroidia</taxon>
        <taxon>Marinilabiliales</taxon>
        <taxon>Marinifilaceae</taxon>
        <taxon>Labilibaculum</taxon>
    </lineage>
</organism>
<dbReference type="Pfam" id="PF22599">
    <property type="entry name" value="SecDF_P1_head"/>
    <property type="match status" value="1"/>
</dbReference>
<evidence type="ECO:0000259" key="13">
    <source>
        <dbReference type="Pfam" id="PF22599"/>
    </source>
</evidence>
<dbReference type="PRINTS" id="PR01755">
    <property type="entry name" value="SECFTRNLCASE"/>
</dbReference>
<evidence type="ECO:0000256" key="7">
    <source>
        <dbReference type="ARBA" id="ARBA00023010"/>
    </source>
</evidence>
<evidence type="ECO:0000256" key="6">
    <source>
        <dbReference type="ARBA" id="ARBA00022989"/>
    </source>
</evidence>
<dbReference type="NCBIfam" id="TIGR01129">
    <property type="entry name" value="secD"/>
    <property type="match status" value="1"/>
</dbReference>
<evidence type="ECO:0000256" key="5">
    <source>
        <dbReference type="ARBA" id="ARBA00022927"/>
    </source>
</evidence>
<feature type="transmembrane region" description="Helical" evidence="9">
    <location>
        <begin position="506"/>
        <end position="525"/>
    </location>
</feature>
<dbReference type="InterPro" id="IPR055344">
    <property type="entry name" value="SecD_SecF_C_bact"/>
</dbReference>
<dbReference type="EMBL" id="AP018042">
    <property type="protein sequence ID" value="BAX80445.1"/>
    <property type="molecule type" value="Genomic_DNA"/>
</dbReference>
<dbReference type="GO" id="GO:0043952">
    <property type="term" value="P:protein transport by the Sec complex"/>
    <property type="evidence" value="ECO:0007669"/>
    <property type="project" value="UniProtKB-UniRule"/>
</dbReference>
<dbReference type="Pfam" id="PF07549">
    <property type="entry name" value="Sec_GG"/>
    <property type="match status" value="2"/>
</dbReference>
<comment type="subcellular location">
    <subcellularLocation>
        <location evidence="1 9">Cell membrane</location>
        <topology evidence="1 9">Multi-pass membrane protein</topology>
    </subcellularLocation>
</comment>
<comment type="subunit">
    <text evidence="10">Forms a complex with SecD. Part of the essential Sec protein translocation apparatus which comprises SecA, SecYEG and auxiliary proteins SecDF. Other proteins may also be involved.</text>
</comment>
<dbReference type="PANTHER" id="PTHR30081">
    <property type="entry name" value="PROTEIN-EXPORT MEMBRANE PROTEIN SEC"/>
    <property type="match status" value="1"/>
</dbReference>